<keyword evidence="2 5" id="KW-0805">Transcription regulation</keyword>
<comment type="function">
    <text evidence="5">Negative regulator of class I heat shock genes (grpE-dnaK-dnaJ and groELS operons). Prevents heat-shock induction of these operons.</text>
</comment>
<evidence type="ECO:0000256" key="5">
    <source>
        <dbReference type="HAMAP-Rule" id="MF_00081"/>
    </source>
</evidence>
<sequence length="350" mass="40088">MTDNTNKEAPTIRLNAKISNIFKLIVEMFIETGEPVASKRLVEKYNLDWSSASIRSMMAELEKNGFLEKQHTSGGRIPSTFGLEYYSKYLVYDNEEYFTTKLDDLLAKRRISIDSTLDEAARVISEMAAFTVVATTNNQSETLKNITLTVLNETSAVIVLITSSGNVQNKIFYFEKDIELKDLRVAVRLFKERLIDTPLIELAKKAETLVPIFSDQVKNFELILQKFVKSIFVFEEKIESKAFNKNAIILSKNISREEIANLLELIENHSIWEAIENSLDEENNIKLDYSRPNMCLISKKIDYTNNENVKEISILGPKNIDVRKSFEALTILEKIIKEKNDGFNGGKKWN</sequence>
<dbReference type="InterPro" id="IPR021153">
    <property type="entry name" value="HrcA_C"/>
</dbReference>
<feature type="domain" description="Heat-inducible transcription repressor HrcA C-terminal" evidence="6">
    <location>
        <begin position="114"/>
        <end position="321"/>
    </location>
</feature>
<keyword evidence="8" id="KW-1185">Reference proteome</keyword>
<dbReference type="SUPFAM" id="SSF46785">
    <property type="entry name" value="Winged helix' DNA-binding domain"/>
    <property type="match status" value="1"/>
</dbReference>
<evidence type="ECO:0000256" key="1">
    <source>
        <dbReference type="ARBA" id="ARBA00022491"/>
    </source>
</evidence>
<evidence type="ECO:0000256" key="3">
    <source>
        <dbReference type="ARBA" id="ARBA00023016"/>
    </source>
</evidence>
<dbReference type="InterPro" id="IPR029016">
    <property type="entry name" value="GAF-like_dom_sf"/>
</dbReference>
<keyword evidence="4 5" id="KW-0804">Transcription</keyword>
<dbReference type="EMBL" id="VFSS01000012">
    <property type="protein sequence ID" value="TPE56759.1"/>
    <property type="molecule type" value="Genomic_DNA"/>
</dbReference>
<dbReference type="Pfam" id="PF01628">
    <property type="entry name" value="HrcA"/>
    <property type="match status" value="1"/>
</dbReference>
<protein>
    <recommendedName>
        <fullName evidence="5">Heat-inducible transcription repressor HrcA</fullName>
    </recommendedName>
</protein>
<dbReference type="Gene3D" id="3.30.450.40">
    <property type="match status" value="1"/>
</dbReference>
<dbReference type="InterPro" id="IPR002571">
    <property type="entry name" value="HrcA"/>
</dbReference>
<evidence type="ECO:0000256" key="4">
    <source>
        <dbReference type="ARBA" id="ARBA00023163"/>
    </source>
</evidence>
<comment type="similarity">
    <text evidence="5">Belongs to the HrcA family.</text>
</comment>
<evidence type="ECO:0000256" key="2">
    <source>
        <dbReference type="ARBA" id="ARBA00023015"/>
    </source>
</evidence>
<organism evidence="7 8">
    <name type="scientific">[Mycoplasma] falconis</name>
    <dbReference type="NCBI Taxonomy" id="92403"/>
    <lineage>
        <taxon>Bacteria</taxon>
        <taxon>Bacillati</taxon>
        <taxon>Mycoplasmatota</taxon>
        <taxon>Mycoplasmoidales</taxon>
        <taxon>Metamycoplasmataceae</taxon>
        <taxon>Metamycoplasma</taxon>
    </lineage>
</organism>
<dbReference type="HAMAP" id="MF_00081">
    <property type="entry name" value="HrcA"/>
    <property type="match status" value="1"/>
</dbReference>
<keyword evidence="3 5" id="KW-0346">Stress response</keyword>
<name>A0A501X8L3_9BACT</name>
<dbReference type="Gene3D" id="1.10.10.10">
    <property type="entry name" value="Winged helix-like DNA-binding domain superfamily/Winged helix DNA-binding domain"/>
    <property type="match status" value="1"/>
</dbReference>
<evidence type="ECO:0000259" key="6">
    <source>
        <dbReference type="Pfam" id="PF01628"/>
    </source>
</evidence>
<dbReference type="InterPro" id="IPR036390">
    <property type="entry name" value="WH_DNA-bd_sf"/>
</dbReference>
<dbReference type="NCBIfam" id="TIGR00331">
    <property type="entry name" value="hrcA"/>
    <property type="match status" value="1"/>
</dbReference>
<dbReference type="Gene3D" id="3.30.390.60">
    <property type="entry name" value="Heat-inducible transcription repressor hrca homolog, domain 3"/>
    <property type="match status" value="1"/>
</dbReference>
<dbReference type="GO" id="GO:0003677">
    <property type="term" value="F:DNA binding"/>
    <property type="evidence" value="ECO:0007669"/>
    <property type="project" value="InterPro"/>
</dbReference>
<reference evidence="7 8" key="1">
    <citation type="submission" date="2019-06" db="EMBL/GenBank/DDBJ databases">
        <title>Mycoplasma falconis type strain whole genome sequence.</title>
        <authorList>
            <person name="Spergser J."/>
        </authorList>
    </citation>
    <scope>NUCLEOTIDE SEQUENCE [LARGE SCALE GENOMIC DNA]</scope>
    <source>
        <strain evidence="7 8">ATCC 51372</strain>
    </source>
</reference>
<dbReference type="SUPFAM" id="SSF55781">
    <property type="entry name" value="GAF domain-like"/>
    <property type="match status" value="1"/>
</dbReference>
<dbReference type="AlphaFoldDB" id="A0A501X8L3"/>
<dbReference type="GO" id="GO:0045892">
    <property type="term" value="P:negative regulation of DNA-templated transcription"/>
    <property type="evidence" value="ECO:0007669"/>
    <property type="project" value="UniProtKB-UniRule"/>
</dbReference>
<dbReference type="PANTHER" id="PTHR34824">
    <property type="entry name" value="HEAT-INDUCIBLE TRANSCRIPTION REPRESSOR HRCA"/>
    <property type="match status" value="1"/>
</dbReference>
<gene>
    <name evidence="5 7" type="primary">hrcA</name>
    <name evidence="7" type="ORF">FJO69_02730</name>
</gene>
<dbReference type="OrthoDB" id="9783139at2"/>
<dbReference type="PANTHER" id="PTHR34824:SF1">
    <property type="entry name" value="HEAT-INDUCIBLE TRANSCRIPTION REPRESSOR HRCA"/>
    <property type="match status" value="1"/>
</dbReference>
<dbReference type="InterPro" id="IPR036388">
    <property type="entry name" value="WH-like_DNA-bd_sf"/>
</dbReference>
<dbReference type="RefSeq" id="WP_140781535.1">
    <property type="nucleotide sequence ID" value="NZ_VFSS01000012.1"/>
</dbReference>
<dbReference type="InterPro" id="IPR023120">
    <property type="entry name" value="WHTH_transcript_rep_HrcA_IDD"/>
</dbReference>
<keyword evidence="1 5" id="KW-0678">Repressor</keyword>
<evidence type="ECO:0000313" key="7">
    <source>
        <dbReference type="EMBL" id="TPE56759.1"/>
    </source>
</evidence>
<proteinExistence type="inferred from homology"/>
<comment type="caution">
    <text evidence="7">The sequence shown here is derived from an EMBL/GenBank/DDBJ whole genome shotgun (WGS) entry which is preliminary data.</text>
</comment>
<dbReference type="Proteomes" id="UP000319776">
    <property type="component" value="Unassembled WGS sequence"/>
</dbReference>
<dbReference type="PIRSF" id="PIRSF005485">
    <property type="entry name" value="HrcA"/>
    <property type="match status" value="1"/>
</dbReference>
<evidence type="ECO:0000313" key="8">
    <source>
        <dbReference type="Proteomes" id="UP000319776"/>
    </source>
</evidence>
<accession>A0A501X8L3</accession>